<keyword evidence="3" id="KW-1185">Reference proteome</keyword>
<dbReference type="InterPro" id="IPR018712">
    <property type="entry name" value="Tle1-like_cat"/>
</dbReference>
<dbReference type="Proteomes" id="UP000034680">
    <property type="component" value="Unassembled WGS sequence"/>
</dbReference>
<evidence type="ECO:0000313" key="3">
    <source>
        <dbReference type="Proteomes" id="UP000034680"/>
    </source>
</evidence>
<proteinExistence type="predicted"/>
<feature type="domain" description="T6SS Phospholipase effector Tle1-like catalytic" evidence="1">
    <location>
        <begin position="1"/>
        <end position="253"/>
    </location>
</feature>
<dbReference type="PANTHER" id="PTHR33840">
    <property type="match status" value="1"/>
</dbReference>
<sequence length="529" mass="59500">MYSPGVGTGPSKLDMLTGGAFGEGLDQDIRECYNFACANYVDGDSIILVGFSRGAFTARSVADLIASVGLLTTEGMDQFFPIFRDYENIGDDKRPASEFLFRDLIPYHGEKGKAKILWENERKEQYKHWLKTKSWTRDTYRDNSTEIRIKAVAVWDTVGSLGIPPVPVFGIRGSADQWKFTSTHVSSKVENAFQALSLDEPRAAFRPALWERFEDNRVTNLRQVWFPGNHGDVGGGWYDQQMANISLAWICDQLSTLGVEFNARRLTRIFVNGLRYNAAHPYPYIPPPTPFIPKVIWKPLLRKDHHPDGSPQLLLETGPPRPWALGQTRHPESRLQLATGTIIRHPGCFTRADPDTNHDTDEALVNTDERIHSCVRVRLVCGGLGMDDRGAWPCPSLLRDGSGSGSKPVWRLERAGAAEVERATGPQAAWWEEELERSWMGYDENWLYRFQKGDGQWRWVFESDAVVKSAAGSAVSPPVRVLPEEPVTGYWERQLLALTKGQMDVWRWAEVNSTEWAAASNGVMTAGKD</sequence>
<dbReference type="AlphaFoldDB" id="A0A0G2H5B8"/>
<dbReference type="OrthoDB" id="3057168at2759"/>
<protein>
    <submittedName>
        <fullName evidence="2">Putative peptidoglycan binding domain-containing protein</fullName>
    </submittedName>
</protein>
<dbReference type="STRING" id="1214573.A0A0G2H5B8"/>
<dbReference type="SUPFAM" id="SSF53474">
    <property type="entry name" value="alpha/beta-Hydrolases"/>
    <property type="match status" value="1"/>
</dbReference>
<dbReference type="EMBL" id="LCUC01000483">
    <property type="protein sequence ID" value="KKY30428.1"/>
    <property type="molecule type" value="Genomic_DNA"/>
</dbReference>
<dbReference type="Pfam" id="PF09994">
    <property type="entry name" value="T6SS_Tle1-like_cat"/>
    <property type="match status" value="1"/>
</dbReference>
<evidence type="ECO:0000259" key="1">
    <source>
        <dbReference type="Pfam" id="PF09994"/>
    </source>
</evidence>
<reference evidence="2 3" key="2">
    <citation type="submission" date="2015-05" db="EMBL/GenBank/DDBJ databases">
        <authorList>
            <person name="Morales-Cruz A."/>
            <person name="Amrine K.C."/>
            <person name="Cantu D."/>
        </authorList>
    </citation>
    <scope>NUCLEOTIDE SEQUENCE [LARGE SCALE GENOMIC DNA]</scope>
    <source>
        <strain evidence="2">DA912</strain>
    </source>
</reference>
<dbReference type="PANTHER" id="PTHR33840:SF1">
    <property type="entry name" value="TLE1 PHOSPHOLIPASE DOMAIN-CONTAINING PROTEIN"/>
    <property type="match status" value="1"/>
</dbReference>
<name>A0A0G2H5B8_9PEZI</name>
<reference evidence="2 3" key="1">
    <citation type="submission" date="2015-05" db="EMBL/GenBank/DDBJ databases">
        <title>Distinctive expansion of gene families associated with plant cell wall degradation and secondary metabolism in the genomes of grapevine trunk pathogens.</title>
        <authorList>
            <person name="Lawrence D.P."/>
            <person name="Travadon R."/>
            <person name="Rolshausen P.E."/>
            <person name="Baumgartner K."/>
        </authorList>
    </citation>
    <scope>NUCLEOTIDE SEQUENCE [LARGE SCALE GENOMIC DNA]</scope>
    <source>
        <strain evidence="2">DA912</strain>
    </source>
</reference>
<organism evidence="2 3">
    <name type="scientific">Diaporthe ampelina</name>
    <dbReference type="NCBI Taxonomy" id="1214573"/>
    <lineage>
        <taxon>Eukaryota</taxon>
        <taxon>Fungi</taxon>
        <taxon>Dikarya</taxon>
        <taxon>Ascomycota</taxon>
        <taxon>Pezizomycotina</taxon>
        <taxon>Sordariomycetes</taxon>
        <taxon>Sordariomycetidae</taxon>
        <taxon>Diaporthales</taxon>
        <taxon>Diaporthaceae</taxon>
        <taxon>Diaporthe</taxon>
    </lineage>
</organism>
<evidence type="ECO:0000313" key="2">
    <source>
        <dbReference type="EMBL" id="KKY30428.1"/>
    </source>
</evidence>
<gene>
    <name evidence="2" type="ORF">UCDDA912_g09634</name>
</gene>
<comment type="caution">
    <text evidence="2">The sequence shown here is derived from an EMBL/GenBank/DDBJ whole genome shotgun (WGS) entry which is preliminary data.</text>
</comment>
<dbReference type="InterPro" id="IPR029058">
    <property type="entry name" value="AB_hydrolase_fold"/>
</dbReference>
<accession>A0A0G2H5B8</accession>